<keyword evidence="11" id="KW-1185">Reference proteome</keyword>
<comment type="catalytic activity">
    <reaction evidence="7">
        <text>breaks a beta-(1-&gt;4) bond in the backbone of a xyloglucan and transfers the xyloglucanyl segment on to O-4 of the non-reducing terminal glucose residue of an acceptor, which can be a xyloglucan or an oligosaccharide of xyloglucan.</text>
        <dbReference type="EC" id="2.4.1.207"/>
    </reaction>
</comment>
<reference evidence="10" key="1">
    <citation type="submission" date="2020-07" db="EMBL/GenBank/DDBJ databases">
        <title>Genome sequence and genetic diversity analysis of an under-domesticated orphan crop, white fonio (Digitaria exilis).</title>
        <authorList>
            <person name="Bennetzen J.L."/>
            <person name="Chen S."/>
            <person name="Ma X."/>
            <person name="Wang X."/>
            <person name="Yssel A.E.J."/>
            <person name="Chaluvadi S.R."/>
            <person name="Johnson M."/>
            <person name="Gangashetty P."/>
            <person name="Hamidou F."/>
            <person name="Sanogo M.D."/>
            <person name="Zwaenepoel A."/>
            <person name="Wallace J."/>
            <person name="Van De Peer Y."/>
            <person name="Van Deynze A."/>
        </authorList>
    </citation>
    <scope>NUCLEOTIDE SEQUENCE</scope>
    <source>
        <tissue evidence="10">Leaves</tissue>
    </source>
</reference>
<dbReference type="InterPro" id="IPR044791">
    <property type="entry name" value="Beta-glucanase/XTH"/>
</dbReference>
<dbReference type="Gene3D" id="2.60.120.200">
    <property type="match status" value="2"/>
</dbReference>
<dbReference type="GO" id="GO:0016762">
    <property type="term" value="F:xyloglucan:xyloglucosyl transferase activity"/>
    <property type="evidence" value="ECO:0007669"/>
    <property type="project" value="UniProtKB-EC"/>
</dbReference>
<gene>
    <name evidence="10" type="ORF">HU200_050795</name>
</gene>
<evidence type="ECO:0000256" key="6">
    <source>
        <dbReference type="ARBA" id="ARBA00023295"/>
    </source>
</evidence>
<evidence type="ECO:0000256" key="5">
    <source>
        <dbReference type="ARBA" id="ARBA00023180"/>
    </source>
</evidence>
<evidence type="ECO:0000256" key="7">
    <source>
        <dbReference type="ARBA" id="ARBA00034022"/>
    </source>
</evidence>
<dbReference type="OrthoDB" id="1575971at2759"/>
<dbReference type="InterPro" id="IPR010713">
    <property type="entry name" value="XET_C"/>
</dbReference>
<sequence length="786" mass="86243">MALSSRACVVVLLLLGLCAAIGLPAAAAAAGRIDDGLEVTVSPDGQELTLSLDRTSGSGFRSRDTYLFARADVQIKLVPNNSAGTVTTFYFISEGPWDVHDEVDLEFLGNVTGEPYTLHTNVFANGNGGKEQQFHLWFDPTADFHTYSIEWTQQHILVLVDGTPIREFKNHADRGVAYPSTQRMRLYGSLWDAEDWATQGGRVKTDWSQAPFVARYRNFTAADASSSSSPAAGNGYGQQLDAAAQQAMKWARDNYMVYDYCADGKRFPQGVPPECSMPDGAALIAKSIRARVRTGPINGPKHNQPTTPRGARTADTEDLAVLVAGGAGARTLQELCRGGPKPDQCKPPMAGGREHMLIEHDEQGSWGHGLRSWYVKLSSAQITALGLRLSHFLPLPIDLAARNLTLPLHLTTASLPQHTPLPVSHSTRSAPPPAAMAPARARLLACLSALTMMAAASWVAAGGHRMTDQVINGSSDGDQTIGLSLDRVMGSGFRSKTSYLFARIDIDIKLVAGNSAGTVTTMISEGQWNIHDEIDLEFLGNLTGEPYTLHTNIFANGSGGREVQYRLWFDPTQDFHTYTILWNSEEILILVDDMAIRRFKNHWDAGVPFPVYQPMRLNGVLWDADQWATQGGRVKTDWTQAPFTAYFRNYRATGCEPSVDGAWVCGQDPSGGGDWFDGGVAGMDDVKQTQQLRESQQRYTIYDYCTDSVRFPDGFPKECGLPVDWSIPGPFPFCRLKKKKSEGGRREPEWQTGGMRMSRLSRMAIYFAPLPPPLPGSTAFRPQVRD</sequence>
<evidence type="ECO:0000256" key="3">
    <source>
        <dbReference type="ARBA" id="ARBA00022801"/>
    </source>
</evidence>
<dbReference type="InterPro" id="IPR016455">
    <property type="entry name" value="XTH"/>
</dbReference>
<dbReference type="PANTHER" id="PTHR31062">
    <property type="entry name" value="XYLOGLUCAN ENDOTRANSGLUCOSYLASE/HYDROLASE PROTEIN 8-RELATED"/>
    <property type="match status" value="1"/>
</dbReference>
<dbReference type="AlphaFoldDB" id="A0A835B203"/>
<keyword evidence="5" id="KW-0325">Glycoprotein</keyword>
<dbReference type="GO" id="GO:0042546">
    <property type="term" value="P:cell wall biogenesis"/>
    <property type="evidence" value="ECO:0007669"/>
    <property type="project" value="InterPro"/>
</dbReference>
<organism evidence="10 11">
    <name type="scientific">Digitaria exilis</name>
    <dbReference type="NCBI Taxonomy" id="1010633"/>
    <lineage>
        <taxon>Eukaryota</taxon>
        <taxon>Viridiplantae</taxon>
        <taxon>Streptophyta</taxon>
        <taxon>Embryophyta</taxon>
        <taxon>Tracheophyta</taxon>
        <taxon>Spermatophyta</taxon>
        <taxon>Magnoliopsida</taxon>
        <taxon>Liliopsida</taxon>
        <taxon>Poales</taxon>
        <taxon>Poaceae</taxon>
        <taxon>PACMAD clade</taxon>
        <taxon>Panicoideae</taxon>
        <taxon>Panicodae</taxon>
        <taxon>Paniceae</taxon>
        <taxon>Anthephorinae</taxon>
        <taxon>Digitaria</taxon>
    </lineage>
</organism>
<evidence type="ECO:0000313" key="11">
    <source>
        <dbReference type="Proteomes" id="UP000636709"/>
    </source>
</evidence>
<keyword evidence="8" id="KW-0732">Signal</keyword>
<dbReference type="FunFam" id="2.60.120.200:FF:000025">
    <property type="entry name" value="Xyloglucan endotransglucosylase/hydrolase"/>
    <property type="match status" value="1"/>
</dbReference>
<dbReference type="CDD" id="cd02176">
    <property type="entry name" value="GH16_XET"/>
    <property type="match status" value="2"/>
</dbReference>
<feature type="chain" id="PRO_5032744974" description="xyloglucan:xyloglucosyl transferase" evidence="8">
    <location>
        <begin position="21"/>
        <end position="786"/>
    </location>
</feature>
<dbReference type="InterPro" id="IPR013320">
    <property type="entry name" value="ConA-like_dom_sf"/>
</dbReference>
<dbReference type="EMBL" id="JACEFO010002261">
    <property type="protein sequence ID" value="KAF8670262.1"/>
    <property type="molecule type" value="Genomic_DNA"/>
</dbReference>
<name>A0A835B203_9POAL</name>
<evidence type="ECO:0000256" key="1">
    <source>
        <dbReference type="ARBA" id="ARBA00012152"/>
    </source>
</evidence>
<dbReference type="PROSITE" id="PS51762">
    <property type="entry name" value="GH16_2"/>
    <property type="match status" value="2"/>
</dbReference>
<feature type="domain" description="GH16" evidence="9">
    <location>
        <begin position="414"/>
        <end position="647"/>
    </location>
</feature>
<keyword evidence="4" id="KW-1015">Disulfide bond</keyword>
<keyword evidence="3" id="KW-0378">Hydrolase</keyword>
<protein>
    <recommendedName>
        <fullName evidence="1">xyloglucan:xyloglucosyl transferase</fullName>
        <ecNumber evidence="1">2.4.1.207</ecNumber>
    </recommendedName>
</protein>
<dbReference type="GO" id="GO:0048046">
    <property type="term" value="C:apoplast"/>
    <property type="evidence" value="ECO:0007669"/>
    <property type="project" value="InterPro"/>
</dbReference>
<feature type="domain" description="GH16" evidence="9">
    <location>
        <begin position="25"/>
        <end position="216"/>
    </location>
</feature>
<evidence type="ECO:0000259" key="9">
    <source>
        <dbReference type="PROSITE" id="PS51762"/>
    </source>
</evidence>
<keyword evidence="2" id="KW-0808">Transferase</keyword>
<evidence type="ECO:0000313" key="10">
    <source>
        <dbReference type="EMBL" id="KAF8670262.1"/>
    </source>
</evidence>
<dbReference type="InterPro" id="IPR000757">
    <property type="entry name" value="Beta-glucanase-like"/>
</dbReference>
<evidence type="ECO:0000256" key="2">
    <source>
        <dbReference type="ARBA" id="ARBA00022679"/>
    </source>
</evidence>
<keyword evidence="6" id="KW-0326">Glycosidase</keyword>
<dbReference type="Pfam" id="PF06955">
    <property type="entry name" value="XET_C"/>
    <property type="match status" value="2"/>
</dbReference>
<evidence type="ECO:0000256" key="8">
    <source>
        <dbReference type="SAM" id="SignalP"/>
    </source>
</evidence>
<accession>A0A835B203</accession>
<dbReference type="InterPro" id="IPR008263">
    <property type="entry name" value="GH16_AS"/>
</dbReference>
<feature type="signal peptide" evidence="8">
    <location>
        <begin position="1"/>
        <end position="20"/>
    </location>
</feature>
<dbReference type="PROSITE" id="PS01034">
    <property type="entry name" value="GH16_1"/>
    <property type="match status" value="2"/>
</dbReference>
<proteinExistence type="predicted"/>
<comment type="caution">
    <text evidence="10">The sequence shown here is derived from an EMBL/GenBank/DDBJ whole genome shotgun (WGS) entry which is preliminary data.</text>
</comment>
<dbReference type="Proteomes" id="UP000636709">
    <property type="component" value="Unassembled WGS sequence"/>
</dbReference>
<dbReference type="GO" id="GO:0010411">
    <property type="term" value="P:xyloglucan metabolic process"/>
    <property type="evidence" value="ECO:0007669"/>
    <property type="project" value="InterPro"/>
</dbReference>
<dbReference type="GO" id="GO:0004553">
    <property type="term" value="F:hydrolase activity, hydrolyzing O-glycosyl compounds"/>
    <property type="evidence" value="ECO:0007669"/>
    <property type="project" value="InterPro"/>
</dbReference>
<dbReference type="Pfam" id="PF00722">
    <property type="entry name" value="Glyco_hydro_16"/>
    <property type="match status" value="2"/>
</dbReference>
<evidence type="ECO:0000256" key="4">
    <source>
        <dbReference type="ARBA" id="ARBA00023157"/>
    </source>
</evidence>
<dbReference type="SUPFAM" id="SSF49899">
    <property type="entry name" value="Concanavalin A-like lectins/glucanases"/>
    <property type="match status" value="2"/>
</dbReference>
<dbReference type="EC" id="2.4.1.207" evidence="1"/>